<feature type="transmembrane region" description="Helical" evidence="1">
    <location>
        <begin position="16"/>
        <end position="35"/>
    </location>
</feature>
<feature type="transmembrane region" description="Helical" evidence="1">
    <location>
        <begin position="47"/>
        <end position="67"/>
    </location>
</feature>
<accession>A0ABT8X9M6</accession>
<sequence length="258" mass="28682">MPPRTLSQSDWRDHPLNAAVSGAILVIMLTGFATWFHPELFDPERPIPTIVTPIIIYPVVVISLLSWAGPRALRNARRLTRCIGFAGILSGAFCLLVFFMSSRQFPMLIGAMLLQVAVPWILPRFDMRALTLLSIVVRGGTITLLVLWFVASAIFATHINAVGASMAKGRQYCLSAPAWHDLFGSTALSTGSDLLLLQRMVAYPVDLYYGRHRLELTIFESSDRFETFHWSMRSRRFEPGGFLTPIEACKTVVRGGAA</sequence>
<keyword evidence="1" id="KW-1133">Transmembrane helix</keyword>
<protein>
    <recommendedName>
        <fullName evidence="4">Transmembrane protein</fullName>
    </recommendedName>
</protein>
<dbReference type="EMBL" id="WHSC02000002">
    <property type="protein sequence ID" value="MDO6120446.1"/>
    <property type="molecule type" value="Genomic_DNA"/>
</dbReference>
<comment type="caution">
    <text evidence="2">The sequence shown here is derived from an EMBL/GenBank/DDBJ whole genome shotgun (WGS) entry which is preliminary data.</text>
</comment>
<feature type="transmembrane region" description="Helical" evidence="1">
    <location>
        <begin position="79"/>
        <end position="99"/>
    </location>
</feature>
<reference evidence="2" key="1">
    <citation type="submission" date="2022-04" db="EMBL/GenBank/DDBJ databases">
        <title>Shinella lacus sp. nov., a novel member of the genus Shinella from water.</title>
        <authorList>
            <person name="Deng Y."/>
        </authorList>
    </citation>
    <scope>NUCLEOTIDE SEQUENCE</scope>
    <source>
        <strain evidence="2">JCM 31239</strain>
    </source>
</reference>
<dbReference type="RefSeq" id="WP_244762095.1">
    <property type="nucleotide sequence ID" value="NZ_JALJCJ010000004.1"/>
</dbReference>
<evidence type="ECO:0008006" key="4">
    <source>
        <dbReference type="Google" id="ProtNLM"/>
    </source>
</evidence>
<dbReference type="Proteomes" id="UP001177080">
    <property type="component" value="Unassembled WGS sequence"/>
</dbReference>
<proteinExistence type="predicted"/>
<name>A0ABT8X9M6_9HYPH</name>
<gene>
    <name evidence="2" type="ORF">GB928_004545</name>
</gene>
<feature type="transmembrane region" description="Helical" evidence="1">
    <location>
        <begin position="105"/>
        <end position="122"/>
    </location>
</feature>
<keyword evidence="1" id="KW-0812">Transmembrane</keyword>
<evidence type="ECO:0000313" key="2">
    <source>
        <dbReference type="EMBL" id="MDO6120446.1"/>
    </source>
</evidence>
<evidence type="ECO:0000256" key="1">
    <source>
        <dbReference type="SAM" id="Phobius"/>
    </source>
</evidence>
<evidence type="ECO:0000313" key="3">
    <source>
        <dbReference type="Proteomes" id="UP001177080"/>
    </source>
</evidence>
<keyword evidence="1" id="KW-0472">Membrane</keyword>
<feature type="transmembrane region" description="Helical" evidence="1">
    <location>
        <begin position="129"/>
        <end position="151"/>
    </location>
</feature>
<organism evidence="2 3">
    <name type="scientific">Shinella curvata</name>
    <dbReference type="NCBI Taxonomy" id="1817964"/>
    <lineage>
        <taxon>Bacteria</taxon>
        <taxon>Pseudomonadati</taxon>
        <taxon>Pseudomonadota</taxon>
        <taxon>Alphaproteobacteria</taxon>
        <taxon>Hyphomicrobiales</taxon>
        <taxon>Rhizobiaceae</taxon>
        <taxon>Shinella</taxon>
    </lineage>
</organism>
<keyword evidence="3" id="KW-1185">Reference proteome</keyword>